<dbReference type="SUPFAM" id="SSF109604">
    <property type="entry name" value="HD-domain/PDEase-like"/>
    <property type="match status" value="1"/>
</dbReference>
<accession>A8F5X4</accession>
<dbReference type="Gene3D" id="1.10.3210.10">
    <property type="entry name" value="Hypothetical protein af1432"/>
    <property type="match status" value="1"/>
</dbReference>
<dbReference type="OrthoDB" id="46240at2"/>
<dbReference type="GO" id="GO:0016787">
    <property type="term" value="F:hydrolase activity"/>
    <property type="evidence" value="ECO:0007669"/>
    <property type="project" value="UniProtKB-KW"/>
</dbReference>
<keyword evidence="6" id="KW-1185">Reference proteome</keyword>
<dbReference type="Pfam" id="PF01966">
    <property type="entry name" value="HD"/>
    <property type="match status" value="1"/>
</dbReference>
<dbReference type="PANTHER" id="PTHR35795">
    <property type="entry name" value="SLR1885 PROTEIN"/>
    <property type="match status" value="1"/>
</dbReference>
<dbReference type="InterPro" id="IPR006674">
    <property type="entry name" value="HD_domain"/>
</dbReference>
<keyword evidence="2" id="KW-0547">Nucleotide-binding</keyword>
<dbReference type="eggNOG" id="COG1713">
    <property type="taxonomic scope" value="Bacteria"/>
</dbReference>
<proteinExistence type="predicted"/>
<evidence type="ECO:0000256" key="2">
    <source>
        <dbReference type="ARBA" id="ARBA00022741"/>
    </source>
</evidence>
<dbReference type="GO" id="GO:0046872">
    <property type="term" value="F:metal ion binding"/>
    <property type="evidence" value="ECO:0007669"/>
    <property type="project" value="UniProtKB-KW"/>
</dbReference>
<evidence type="ECO:0000259" key="4">
    <source>
        <dbReference type="Pfam" id="PF01966"/>
    </source>
</evidence>
<evidence type="ECO:0000313" key="6">
    <source>
        <dbReference type="Proteomes" id="UP000002016"/>
    </source>
</evidence>
<dbReference type="AlphaFoldDB" id="A8F5X4"/>
<dbReference type="InterPro" id="IPR005249">
    <property type="entry name" value="YqeK"/>
</dbReference>
<dbReference type="GO" id="GO:0000166">
    <property type="term" value="F:nucleotide binding"/>
    <property type="evidence" value="ECO:0007669"/>
    <property type="project" value="UniProtKB-KW"/>
</dbReference>
<reference evidence="5 6" key="1">
    <citation type="submission" date="2007-08" db="EMBL/GenBank/DDBJ databases">
        <title>Complete sequence of Thermotoga lettingae TMO.</title>
        <authorList>
            <consortium name="US DOE Joint Genome Institute"/>
            <person name="Copeland A."/>
            <person name="Lucas S."/>
            <person name="Lapidus A."/>
            <person name="Barry K."/>
            <person name="Glavina del Rio T."/>
            <person name="Dalin E."/>
            <person name="Tice H."/>
            <person name="Pitluck S."/>
            <person name="Foster B."/>
            <person name="Bruce D."/>
            <person name="Schmutz J."/>
            <person name="Larimer F."/>
            <person name="Land M."/>
            <person name="Hauser L."/>
            <person name="Kyrpides N."/>
            <person name="Mikhailova N."/>
            <person name="Nelson K."/>
            <person name="Gogarten J.P."/>
            <person name="Noll K."/>
            <person name="Richardson P."/>
        </authorList>
    </citation>
    <scope>NUCLEOTIDE SEQUENCE [LARGE SCALE GENOMIC DNA]</scope>
    <source>
        <strain evidence="6">ATCC BAA-301 / DSM 14385 / NBRC 107922 / TMO</strain>
    </source>
</reference>
<dbReference type="STRING" id="416591.Tlet_0992"/>
<keyword evidence="3 5" id="KW-0378">Hydrolase</keyword>
<gene>
    <name evidence="5" type="ordered locus">Tlet_0992</name>
</gene>
<dbReference type="Proteomes" id="UP000002016">
    <property type="component" value="Chromosome"/>
</dbReference>
<dbReference type="NCBIfam" id="TIGR00488">
    <property type="entry name" value="bis(5'-nucleosyl)-tetraphosphatase (symmetrical) YqeK"/>
    <property type="match status" value="1"/>
</dbReference>
<dbReference type="InterPro" id="IPR051094">
    <property type="entry name" value="Diverse_Catalytic_Enzymes"/>
</dbReference>
<dbReference type="RefSeq" id="WP_012003039.1">
    <property type="nucleotide sequence ID" value="NC_009828.1"/>
</dbReference>
<reference evidence="5 6" key="2">
    <citation type="journal article" date="2009" name="Proc. Natl. Acad. Sci. U.S.A.">
        <title>On the chimeric nature, thermophilic origin, and phylogenetic placement of the Thermotogales.</title>
        <authorList>
            <person name="Zhaxybayeva O."/>
            <person name="Swithers K.S."/>
            <person name="Lapierre P."/>
            <person name="Fournier G.P."/>
            <person name="Bickhart D.M."/>
            <person name="DeBoy R.T."/>
            <person name="Nelson K.E."/>
            <person name="Nesbo C.L."/>
            <person name="Doolittle W.F."/>
            <person name="Gogarten J.P."/>
            <person name="Noll K.M."/>
        </authorList>
    </citation>
    <scope>NUCLEOTIDE SEQUENCE [LARGE SCALE GENOMIC DNA]</scope>
    <source>
        <strain evidence="6">ATCC BAA-301 / DSM 14385 / NBRC 107922 / TMO</strain>
    </source>
</reference>
<evidence type="ECO:0000256" key="3">
    <source>
        <dbReference type="ARBA" id="ARBA00022801"/>
    </source>
</evidence>
<feature type="domain" description="HD" evidence="4">
    <location>
        <begin position="21"/>
        <end position="133"/>
    </location>
</feature>
<organism evidence="5 6">
    <name type="scientific">Pseudothermotoga lettingae (strain ATCC BAA-301 / DSM 14385 / NBRC 107922 / TMO)</name>
    <name type="common">Thermotoga lettingae</name>
    <dbReference type="NCBI Taxonomy" id="416591"/>
    <lineage>
        <taxon>Bacteria</taxon>
        <taxon>Thermotogati</taxon>
        <taxon>Thermotogota</taxon>
        <taxon>Thermotogae</taxon>
        <taxon>Thermotogales</taxon>
        <taxon>Thermotogaceae</taxon>
        <taxon>Pseudothermotoga</taxon>
    </lineage>
</organism>
<evidence type="ECO:0000256" key="1">
    <source>
        <dbReference type="ARBA" id="ARBA00022723"/>
    </source>
</evidence>
<dbReference type="HOGENOM" id="CLU_089580_1_2_0"/>
<protein>
    <submittedName>
        <fullName evidence="5">Metal dependent phosphohydrolase</fullName>
    </submittedName>
</protein>
<name>A8F5X4_PSELT</name>
<keyword evidence="1" id="KW-0479">Metal-binding</keyword>
<evidence type="ECO:0000313" key="5">
    <source>
        <dbReference type="EMBL" id="ABV33558.1"/>
    </source>
</evidence>
<dbReference type="PANTHER" id="PTHR35795:SF1">
    <property type="entry name" value="BIS(5'-NUCLEOSYL)-TETRAPHOSPHATASE, SYMMETRICAL"/>
    <property type="match status" value="1"/>
</dbReference>
<sequence>MDQIFRELHKISDLLLSNKRFLHIKSCVDFAVQLAKIHEVDEDRVAVAGFAHDIFRDVKPDVLLRMAVAYRIRITKLERLNPILLHGKIAAEFVKRRFNLRDREILQAIAYHTSGKENLADIGKIVFLSDSLEENRIYDNINWLRQVAKQDLNQALFLIVENKIQYAIKRGLFILPETVRMWNWLIELQKGNSNWNWRGSAVDLNKSK</sequence>
<dbReference type="KEGG" id="tle:Tlet_0992"/>
<dbReference type="EMBL" id="CP000812">
    <property type="protein sequence ID" value="ABV33558.1"/>
    <property type="molecule type" value="Genomic_DNA"/>
</dbReference>